<keyword evidence="3" id="KW-1185">Reference proteome</keyword>
<dbReference type="AlphaFoldDB" id="A0A6A5Z1C2"/>
<feature type="region of interest" description="Disordered" evidence="1">
    <location>
        <begin position="1"/>
        <end position="33"/>
    </location>
</feature>
<organism evidence="2 3">
    <name type="scientific">Lophiotrema nucula</name>
    <dbReference type="NCBI Taxonomy" id="690887"/>
    <lineage>
        <taxon>Eukaryota</taxon>
        <taxon>Fungi</taxon>
        <taxon>Dikarya</taxon>
        <taxon>Ascomycota</taxon>
        <taxon>Pezizomycotina</taxon>
        <taxon>Dothideomycetes</taxon>
        <taxon>Pleosporomycetidae</taxon>
        <taxon>Pleosporales</taxon>
        <taxon>Lophiotremataceae</taxon>
        <taxon>Lophiotrema</taxon>
    </lineage>
</organism>
<dbReference type="Proteomes" id="UP000799770">
    <property type="component" value="Unassembled WGS sequence"/>
</dbReference>
<sequence>MSIEAVAKAKSPGVKEGDSPDTTAGAEHNPIPTDYMNIYRHDAAPELSASRPKSSTSPVRDQTDIDAYILEGTASFDAPFHIGTREDLQSFLDMLQARRSGKSVSLLVEDVSHGTADLLDETLHIGLETVSAHTKGRVNDNGDHSQSQHYMDSIRLNLWDGNSSKENFHSLTWWRMFLHSR</sequence>
<reference evidence="2" key="1">
    <citation type="journal article" date="2020" name="Stud. Mycol.">
        <title>101 Dothideomycetes genomes: a test case for predicting lifestyles and emergence of pathogens.</title>
        <authorList>
            <person name="Haridas S."/>
            <person name="Albert R."/>
            <person name="Binder M."/>
            <person name="Bloem J."/>
            <person name="Labutti K."/>
            <person name="Salamov A."/>
            <person name="Andreopoulos B."/>
            <person name="Baker S."/>
            <person name="Barry K."/>
            <person name="Bills G."/>
            <person name="Bluhm B."/>
            <person name="Cannon C."/>
            <person name="Castanera R."/>
            <person name="Culley D."/>
            <person name="Daum C."/>
            <person name="Ezra D."/>
            <person name="Gonzalez J."/>
            <person name="Henrissat B."/>
            <person name="Kuo A."/>
            <person name="Liang C."/>
            <person name="Lipzen A."/>
            <person name="Lutzoni F."/>
            <person name="Magnuson J."/>
            <person name="Mondo S."/>
            <person name="Nolan M."/>
            <person name="Ohm R."/>
            <person name="Pangilinan J."/>
            <person name="Park H.-J."/>
            <person name="Ramirez L."/>
            <person name="Alfaro M."/>
            <person name="Sun H."/>
            <person name="Tritt A."/>
            <person name="Yoshinaga Y."/>
            <person name="Zwiers L.-H."/>
            <person name="Turgeon B."/>
            <person name="Goodwin S."/>
            <person name="Spatafora J."/>
            <person name="Crous P."/>
            <person name="Grigoriev I."/>
        </authorList>
    </citation>
    <scope>NUCLEOTIDE SEQUENCE</scope>
    <source>
        <strain evidence="2">CBS 627.86</strain>
    </source>
</reference>
<accession>A0A6A5Z1C2</accession>
<protein>
    <submittedName>
        <fullName evidence="2">Uncharacterized protein</fullName>
    </submittedName>
</protein>
<evidence type="ECO:0000313" key="3">
    <source>
        <dbReference type="Proteomes" id="UP000799770"/>
    </source>
</evidence>
<name>A0A6A5Z1C2_9PLEO</name>
<evidence type="ECO:0000313" key="2">
    <source>
        <dbReference type="EMBL" id="KAF2113235.1"/>
    </source>
</evidence>
<dbReference type="EMBL" id="ML977328">
    <property type="protein sequence ID" value="KAF2113235.1"/>
    <property type="molecule type" value="Genomic_DNA"/>
</dbReference>
<evidence type="ECO:0000256" key="1">
    <source>
        <dbReference type="SAM" id="MobiDB-lite"/>
    </source>
</evidence>
<proteinExistence type="predicted"/>
<gene>
    <name evidence="2" type="ORF">BDV96DRAFT_648208</name>
</gene>